<dbReference type="InterPro" id="IPR050382">
    <property type="entry name" value="MFS_Na/Anion_cotransporter"/>
</dbReference>
<feature type="transmembrane region" description="Helical" evidence="5">
    <location>
        <begin position="220"/>
        <end position="241"/>
    </location>
</feature>
<feature type="transmembrane region" description="Helical" evidence="5">
    <location>
        <begin position="382"/>
        <end position="399"/>
    </location>
</feature>
<feature type="transmembrane region" description="Helical" evidence="5">
    <location>
        <begin position="186"/>
        <end position="208"/>
    </location>
</feature>
<evidence type="ECO:0000259" key="6">
    <source>
        <dbReference type="PROSITE" id="PS50850"/>
    </source>
</evidence>
<keyword evidence="2 5" id="KW-0812">Transmembrane</keyword>
<reference evidence="8" key="1">
    <citation type="submission" date="2019-04" db="EMBL/GenBank/DDBJ databases">
        <title>Draft genome sequence of Pseudonocardiaceae bacterium SL3-2-4.</title>
        <authorList>
            <person name="Ningsih F."/>
            <person name="Yokota A."/>
            <person name="Sakai Y."/>
            <person name="Nanatani K."/>
            <person name="Yabe S."/>
            <person name="Oetari A."/>
            <person name="Sjamsuridzal W."/>
        </authorList>
    </citation>
    <scope>NUCLEOTIDE SEQUENCE [LARGE SCALE GENOMIC DNA]</scope>
    <source>
        <strain evidence="8">SL3-2-4</strain>
    </source>
</reference>
<comment type="caution">
    <text evidence="7">The sequence shown here is derived from an EMBL/GenBank/DDBJ whole genome shotgun (WGS) entry which is preliminary data.</text>
</comment>
<feature type="transmembrane region" description="Helical" evidence="5">
    <location>
        <begin position="317"/>
        <end position="342"/>
    </location>
</feature>
<dbReference type="OrthoDB" id="8596007at2"/>
<evidence type="ECO:0000313" key="8">
    <source>
        <dbReference type="Proteomes" id="UP000298860"/>
    </source>
</evidence>
<feature type="transmembrane region" description="Helical" evidence="5">
    <location>
        <begin position="56"/>
        <end position="76"/>
    </location>
</feature>
<evidence type="ECO:0000256" key="3">
    <source>
        <dbReference type="ARBA" id="ARBA00022989"/>
    </source>
</evidence>
<feature type="transmembrane region" description="Helical" evidence="5">
    <location>
        <begin position="354"/>
        <end position="376"/>
    </location>
</feature>
<dbReference type="InterPro" id="IPR011701">
    <property type="entry name" value="MFS"/>
</dbReference>
<keyword evidence="8" id="KW-1185">Reference proteome</keyword>
<dbReference type="AlphaFoldDB" id="A0A4D4JCW8"/>
<feature type="domain" description="Major facilitator superfamily (MFS) profile" evidence="6">
    <location>
        <begin position="20"/>
        <end position="474"/>
    </location>
</feature>
<protein>
    <submittedName>
        <fullName evidence="7">MFS transporter</fullName>
    </submittedName>
</protein>
<dbReference type="RefSeq" id="WP_137815847.1">
    <property type="nucleotide sequence ID" value="NZ_BJFL01000030.1"/>
</dbReference>
<evidence type="ECO:0000256" key="1">
    <source>
        <dbReference type="ARBA" id="ARBA00004651"/>
    </source>
</evidence>
<evidence type="ECO:0000256" key="4">
    <source>
        <dbReference type="ARBA" id="ARBA00023136"/>
    </source>
</evidence>
<sequence>MTSASPDPVPHRTVQSWHVLCGWLLLGWTVSAADRTITGPVVTWMIGHHVSFLRDAPMPYALGGLIGGLFFAGYMLTQFPGGYLGDRFGHRTIIGVSLLWAGIATLLNGVISGLAVFIVLRVLTGLGEGAFYSNDRTLITARVPVHRRSFAMGLVITGLAIGITLATLLAPWMINLGSVLGTEHAWRMPFLLQGAVTLVVAGGAVWYFRRDQRGLPYGRATLALLRYAAVCLAAVMAVYYLGVWLGASQLGIAGMEILLALGLVLFVFRSKRGEIGPVLRNRSLVMINISYIAVLWNLWFFSFWSVAIVAGAAHSSFLQAALIAAFNAGAGILGFPVGGWLSDLGVRRGWGRKGMLVSFTFAQGVLTVVFGLYLLLTGKPSVVVMGLLLFAASLFFNALQPIGHALIAELATEPMRGSAFGMNNLIGEMGAVLAPAVGGYLRDVTGSWTQAVLLDAALIFVGFAVLCFVRERRDAASPVGTPEASGSAVTPAS</sequence>
<feature type="transmembrane region" description="Helical" evidence="5">
    <location>
        <begin position="289"/>
        <end position="311"/>
    </location>
</feature>
<dbReference type="EMBL" id="BJFL01000030">
    <property type="protein sequence ID" value="GDY32850.1"/>
    <property type="molecule type" value="Genomic_DNA"/>
</dbReference>
<dbReference type="PROSITE" id="PS50850">
    <property type="entry name" value="MFS"/>
    <property type="match status" value="1"/>
</dbReference>
<dbReference type="InterPro" id="IPR036259">
    <property type="entry name" value="MFS_trans_sf"/>
</dbReference>
<name>A0A4D4JCW8_9PSEU</name>
<evidence type="ECO:0000256" key="2">
    <source>
        <dbReference type="ARBA" id="ARBA00022692"/>
    </source>
</evidence>
<keyword evidence="4 5" id="KW-0472">Membrane</keyword>
<comment type="subcellular location">
    <subcellularLocation>
        <location evidence="1">Cell membrane</location>
        <topology evidence="1">Multi-pass membrane protein</topology>
    </subcellularLocation>
</comment>
<feature type="transmembrane region" description="Helical" evidence="5">
    <location>
        <begin position="247"/>
        <end position="268"/>
    </location>
</feature>
<organism evidence="7 8">
    <name type="scientific">Gandjariella thermophila</name>
    <dbReference type="NCBI Taxonomy" id="1931992"/>
    <lineage>
        <taxon>Bacteria</taxon>
        <taxon>Bacillati</taxon>
        <taxon>Actinomycetota</taxon>
        <taxon>Actinomycetes</taxon>
        <taxon>Pseudonocardiales</taxon>
        <taxon>Pseudonocardiaceae</taxon>
        <taxon>Gandjariella</taxon>
    </lineage>
</organism>
<evidence type="ECO:0000313" key="7">
    <source>
        <dbReference type="EMBL" id="GDY32850.1"/>
    </source>
</evidence>
<dbReference type="GO" id="GO:0005886">
    <property type="term" value="C:plasma membrane"/>
    <property type="evidence" value="ECO:0007669"/>
    <property type="project" value="UniProtKB-SubCell"/>
</dbReference>
<feature type="transmembrane region" description="Helical" evidence="5">
    <location>
        <begin position="447"/>
        <end position="469"/>
    </location>
</feature>
<keyword evidence="3 5" id="KW-1133">Transmembrane helix</keyword>
<dbReference type="PANTHER" id="PTHR11662">
    <property type="entry name" value="SOLUTE CARRIER FAMILY 17"/>
    <property type="match status" value="1"/>
</dbReference>
<gene>
    <name evidence="7" type="ORF">GTS_44830</name>
</gene>
<proteinExistence type="predicted"/>
<feature type="transmembrane region" description="Helical" evidence="5">
    <location>
        <begin position="153"/>
        <end position="174"/>
    </location>
</feature>
<dbReference type="Gene3D" id="1.20.1250.20">
    <property type="entry name" value="MFS general substrate transporter like domains"/>
    <property type="match status" value="2"/>
</dbReference>
<dbReference type="Proteomes" id="UP000298860">
    <property type="component" value="Unassembled WGS sequence"/>
</dbReference>
<evidence type="ECO:0000256" key="5">
    <source>
        <dbReference type="SAM" id="Phobius"/>
    </source>
</evidence>
<dbReference type="SUPFAM" id="SSF103473">
    <property type="entry name" value="MFS general substrate transporter"/>
    <property type="match status" value="1"/>
</dbReference>
<dbReference type="InterPro" id="IPR020846">
    <property type="entry name" value="MFS_dom"/>
</dbReference>
<dbReference type="Pfam" id="PF07690">
    <property type="entry name" value="MFS_1"/>
    <property type="match status" value="1"/>
</dbReference>
<dbReference type="PANTHER" id="PTHR11662:SF399">
    <property type="entry name" value="FI19708P1-RELATED"/>
    <property type="match status" value="1"/>
</dbReference>
<dbReference type="GO" id="GO:0022857">
    <property type="term" value="F:transmembrane transporter activity"/>
    <property type="evidence" value="ECO:0007669"/>
    <property type="project" value="InterPro"/>
</dbReference>
<accession>A0A4D4JCW8</accession>
<feature type="transmembrane region" description="Helical" evidence="5">
    <location>
        <begin position="420"/>
        <end position="441"/>
    </location>
</feature>